<proteinExistence type="predicted"/>
<evidence type="ECO:0000256" key="1">
    <source>
        <dbReference type="SAM" id="MobiDB-lite"/>
    </source>
</evidence>
<sequence>MSSSEEEEEFLVNVEFNGMLEKDILDRSPVFLKMIDVEGKNPVMQIGNQTFAGEYRDIVGTALFFEEDPVPPGGDSVFTTIPEHQLRYVCKTRKALHMSRVFLQRKDSAENTDAKYGVKNDSGVEPDVDISGNSVSMNQKIATRNVCNSPSDNLSMEIEELHSMASKKQEPRRNPDPEPVAGPSWMSDLPRDDVRDLETLMEATASKRVTHEISELIEKQINITTDSTENIVTDSDSVCDG</sequence>
<dbReference type="OrthoDB" id="1877767at2759"/>
<evidence type="ECO:0000313" key="3">
    <source>
        <dbReference type="EMBL" id="PNF13921.1"/>
    </source>
</evidence>
<dbReference type="GO" id="GO:0000127">
    <property type="term" value="C:transcription factor TFIIIC complex"/>
    <property type="evidence" value="ECO:0007669"/>
    <property type="project" value="TreeGrafter"/>
</dbReference>
<keyword evidence="4" id="KW-1185">Reference proteome</keyword>
<gene>
    <name evidence="3" type="ORF">B7P43_G09867</name>
</gene>
<name>A0A2J7PC60_9NEOP</name>
<evidence type="ECO:0000259" key="2">
    <source>
        <dbReference type="Pfam" id="PF10419"/>
    </source>
</evidence>
<dbReference type="InterPro" id="IPR019481">
    <property type="entry name" value="TFIIIC_triple_barrel"/>
</dbReference>
<dbReference type="GO" id="GO:0006383">
    <property type="term" value="P:transcription by RNA polymerase III"/>
    <property type="evidence" value="ECO:0007669"/>
    <property type="project" value="InterPro"/>
</dbReference>
<feature type="compositionally biased region" description="Basic and acidic residues" evidence="1">
    <location>
        <begin position="163"/>
        <end position="176"/>
    </location>
</feature>
<evidence type="ECO:0000313" key="4">
    <source>
        <dbReference type="Proteomes" id="UP000235965"/>
    </source>
</evidence>
<dbReference type="PANTHER" id="PTHR21860:SF2">
    <property type="entry name" value="GENERAL TRANSCRIPTION FACTOR 3C POLYPEPTIDE 6"/>
    <property type="match status" value="1"/>
</dbReference>
<dbReference type="EMBL" id="NEVH01027067">
    <property type="protein sequence ID" value="PNF13921.1"/>
    <property type="molecule type" value="Genomic_DNA"/>
</dbReference>
<dbReference type="AlphaFoldDB" id="A0A2J7PC60"/>
<dbReference type="Pfam" id="PF10419">
    <property type="entry name" value="TFIIIC_sub6"/>
    <property type="match status" value="1"/>
</dbReference>
<organism evidence="3 4">
    <name type="scientific">Cryptotermes secundus</name>
    <dbReference type="NCBI Taxonomy" id="105785"/>
    <lineage>
        <taxon>Eukaryota</taxon>
        <taxon>Metazoa</taxon>
        <taxon>Ecdysozoa</taxon>
        <taxon>Arthropoda</taxon>
        <taxon>Hexapoda</taxon>
        <taxon>Insecta</taxon>
        <taxon>Pterygota</taxon>
        <taxon>Neoptera</taxon>
        <taxon>Polyneoptera</taxon>
        <taxon>Dictyoptera</taxon>
        <taxon>Blattodea</taxon>
        <taxon>Blattoidea</taxon>
        <taxon>Termitoidae</taxon>
        <taxon>Kalotermitidae</taxon>
        <taxon>Cryptotermitinae</taxon>
        <taxon>Cryptotermes</taxon>
    </lineage>
</organism>
<dbReference type="STRING" id="105785.A0A2J7PC60"/>
<accession>A0A2J7PC60</accession>
<dbReference type="InterPro" id="IPR042771">
    <property type="entry name" value="GTF3C6-like"/>
</dbReference>
<protein>
    <recommendedName>
        <fullName evidence="2">Transcription factor TFIIIC triple barrel domain-containing protein</fullName>
    </recommendedName>
</protein>
<comment type="caution">
    <text evidence="3">The sequence shown here is derived from an EMBL/GenBank/DDBJ whole genome shotgun (WGS) entry which is preliminary data.</text>
</comment>
<dbReference type="FunCoup" id="A0A2J7PC60">
    <property type="interactions" value="2"/>
</dbReference>
<feature type="domain" description="Transcription factor TFIIIC triple barrel" evidence="2">
    <location>
        <begin position="5"/>
        <end position="104"/>
    </location>
</feature>
<dbReference type="Proteomes" id="UP000235965">
    <property type="component" value="Unassembled WGS sequence"/>
</dbReference>
<feature type="region of interest" description="Disordered" evidence="1">
    <location>
        <begin position="163"/>
        <end position="190"/>
    </location>
</feature>
<dbReference type="PANTHER" id="PTHR21860">
    <property type="entry name" value="TRANSCRIPTION INITIATION FACTOR IIIC TFIIIC , POLYPEPTIDE 6-RELATED"/>
    <property type="match status" value="1"/>
</dbReference>
<dbReference type="InParanoid" id="A0A2J7PC60"/>
<reference evidence="3 4" key="1">
    <citation type="submission" date="2017-12" db="EMBL/GenBank/DDBJ databases">
        <title>Hemimetabolous genomes reveal molecular basis of termite eusociality.</title>
        <authorList>
            <person name="Harrison M.C."/>
            <person name="Jongepier E."/>
            <person name="Robertson H.M."/>
            <person name="Arning N."/>
            <person name="Bitard-Feildel T."/>
            <person name="Chao H."/>
            <person name="Childers C.P."/>
            <person name="Dinh H."/>
            <person name="Doddapaneni H."/>
            <person name="Dugan S."/>
            <person name="Gowin J."/>
            <person name="Greiner C."/>
            <person name="Han Y."/>
            <person name="Hu H."/>
            <person name="Hughes D.S.T."/>
            <person name="Huylmans A.-K."/>
            <person name="Kemena C."/>
            <person name="Kremer L.P.M."/>
            <person name="Lee S.L."/>
            <person name="Lopez-Ezquerra A."/>
            <person name="Mallet L."/>
            <person name="Monroy-Kuhn J.M."/>
            <person name="Moser A."/>
            <person name="Murali S.C."/>
            <person name="Muzny D.M."/>
            <person name="Otani S."/>
            <person name="Piulachs M.-D."/>
            <person name="Poelchau M."/>
            <person name="Qu J."/>
            <person name="Schaub F."/>
            <person name="Wada-Katsumata A."/>
            <person name="Worley K.C."/>
            <person name="Xie Q."/>
            <person name="Ylla G."/>
            <person name="Poulsen M."/>
            <person name="Gibbs R.A."/>
            <person name="Schal C."/>
            <person name="Richards S."/>
            <person name="Belles X."/>
            <person name="Korb J."/>
            <person name="Bornberg-Bauer E."/>
        </authorList>
    </citation>
    <scope>NUCLEOTIDE SEQUENCE [LARGE SCALE GENOMIC DNA]</scope>
    <source>
        <tissue evidence="3">Whole body</tissue>
    </source>
</reference>
<dbReference type="Gene3D" id="2.60.40.4370">
    <property type="match status" value="1"/>
</dbReference>